<evidence type="ECO:0000256" key="1">
    <source>
        <dbReference type="SAM" id="MobiDB-lite"/>
    </source>
</evidence>
<evidence type="ECO:0000313" key="2">
    <source>
        <dbReference type="EMBL" id="ETO26461.1"/>
    </source>
</evidence>
<feature type="compositionally biased region" description="Basic and acidic residues" evidence="1">
    <location>
        <begin position="163"/>
        <end position="183"/>
    </location>
</feature>
<keyword evidence="3" id="KW-1185">Reference proteome</keyword>
<sequence length="210" mass="24229">MRGGFLTSLLEKFLKLEMRKWMRLLGELDLLPQMFGADWRHTALQTSRGTVTIYPSPPLEDYIKVFNDPHIGRWKRYFSHGKKIIYPKMYMLQTRIKLQQLLRDSIEQIELKRIKQEEREGGVTTTTSSSTLLTTWGTTMQDGNDSDSDSDNDSDSNSAAAKSLDDRHAQDYKFEGPLADDDKSVNTAGLGLLARLNRFRKDQYDRRMSV</sequence>
<proteinExistence type="predicted"/>
<dbReference type="EMBL" id="ASPP01007855">
    <property type="protein sequence ID" value="ETO26461.1"/>
    <property type="molecule type" value="Genomic_DNA"/>
</dbReference>
<name>X6NKF7_RETFI</name>
<dbReference type="Proteomes" id="UP000023152">
    <property type="component" value="Unassembled WGS sequence"/>
</dbReference>
<organism evidence="2 3">
    <name type="scientific">Reticulomyxa filosa</name>
    <dbReference type="NCBI Taxonomy" id="46433"/>
    <lineage>
        <taxon>Eukaryota</taxon>
        <taxon>Sar</taxon>
        <taxon>Rhizaria</taxon>
        <taxon>Retaria</taxon>
        <taxon>Foraminifera</taxon>
        <taxon>Monothalamids</taxon>
        <taxon>Reticulomyxidae</taxon>
        <taxon>Reticulomyxa</taxon>
    </lineage>
</organism>
<feature type="compositionally biased region" description="Low complexity" evidence="1">
    <location>
        <begin position="122"/>
        <end position="143"/>
    </location>
</feature>
<evidence type="ECO:0000313" key="3">
    <source>
        <dbReference type="Proteomes" id="UP000023152"/>
    </source>
</evidence>
<gene>
    <name evidence="2" type="ORF">RFI_10676</name>
</gene>
<accession>X6NKF7</accession>
<dbReference type="OrthoDB" id="15478at2759"/>
<comment type="caution">
    <text evidence="2">The sequence shown here is derived from an EMBL/GenBank/DDBJ whole genome shotgun (WGS) entry which is preliminary data.</text>
</comment>
<feature type="compositionally biased region" description="Acidic residues" evidence="1">
    <location>
        <begin position="144"/>
        <end position="154"/>
    </location>
</feature>
<protein>
    <submittedName>
        <fullName evidence="2">Uncharacterized protein</fullName>
    </submittedName>
</protein>
<reference evidence="2 3" key="1">
    <citation type="journal article" date="2013" name="Curr. Biol.">
        <title>The Genome of the Foraminiferan Reticulomyxa filosa.</title>
        <authorList>
            <person name="Glockner G."/>
            <person name="Hulsmann N."/>
            <person name="Schleicher M."/>
            <person name="Noegel A.A."/>
            <person name="Eichinger L."/>
            <person name="Gallinger C."/>
            <person name="Pawlowski J."/>
            <person name="Sierra R."/>
            <person name="Euteneuer U."/>
            <person name="Pillet L."/>
            <person name="Moustafa A."/>
            <person name="Platzer M."/>
            <person name="Groth M."/>
            <person name="Szafranski K."/>
            <person name="Schliwa M."/>
        </authorList>
    </citation>
    <scope>NUCLEOTIDE SEQUENCE [LARGE SCALE GENOMIC DNA]</scope>
</reference>
<feature type="region of interest" description="Disordered" evidence="1">
    <location>
        <begin position="118"/>
        <end position="183"/>
    </location>
</feature>
<dbReference type="AlphaFoldDB" id="X6NKF7"/>